<dbReference type="GO" id="GO:0051721">
    <property type="term" value="F:protein phosphatase 2A binding"/>
    <property type="evidence" value="ECO:0007669"/>
    <property type="project" value="TreeGrafter"/>
</dbReference>
<dbReference type="GO" id="GO:0005783">
    <property type="term" value="C:endoplasmic reticulum"/>
    <property type="evidence" value="ECO:0007669"/>
    <property type="project" value="TreeGrafter"/>
</dbReference>
<dbReference type="Pfam" id="PF00023">
    <property type="entry name" value="Ank"/>
    <property type="match status" value="1"/>
</dbReference>
<name>A0A4U8UXA2_STECR</name>
<dbReference type="InterPro" id="IPR036770">
    <property type="entry name" value="Ankyrin_rpt-contain_sf"/>
</dbReference>
<feature type="repeat" description="ANK" evidence="1">
    <location>
        <begin position="214"/>
        <end position="239"/>
    </location>
</feature>
<protein>
    <submittedName>
        <fullName evidence="2">Uncharacterized protein</fullName>
    </submittedName>
</protein>
<dbReference type="SMART" id="SM00248">
    <property type="entry name" value="ANK"/>
    <property type="match status" value="2"/>
</dbReference>
<dbReference type="OrthoDB" id="261831at2759"/>
<evidence type="ECO:0000256" key="1">
    <source>
        <dbReference type="PROSITE-ProRule" id="PRU00023"/>
    </source>
</evidence>
<dbReference type="AlphaFoldDB" id="A0A4U8UXA2"/>
<dbReference type="InterPro" id="IPR002110">
    <property type="entry name" value="Ankyrin_rpt"/>
</dbReference>
<sequence length="321" mass="35239">MPRVPPPTPPHTPALPRVKDSDGLYAVYVPSGIGSPSGEVFKSLKDASMFATSPLPKRYGARFKRFTSKQDAEAYALRGGDSASIKPETLSDRDTVEKVCSEPVVPFPSVTKPQLGEVKRAIEKFHNDIFVNLAEQNPRVLINTSADTPTIIAEGCRYNALHIASKCGNCAVVKYVIELVKDHESLAKIYGTKDVAFRSEVLLENFLTTPDKGENNTPLHFASKFGFVDIVALLTQYSACNLSALNKYEMSPLQVACSRYSGEGDAKKKRVSEISKYIGAYYIPLYRSADFPILTAPTYRYPRPTLNPNEIDVSKCSGDGS</sequence>
<dbReference type="SUPFAM" id="SSF48403">
    <property type="entry name" value="Ankyrin repeat"/>
    <property type="match status" value="1"/>
</dbReference>
<keyword evidence="3" id="KW-1185">Reference proteome</keyword>
<dbReference type="PANTHER" id="PTHR12349:SF4">
    <property type="entry name" value="ANKYRIN REPEAT AND LEM DOMAIN-CONTAINING PROTEIN 2"/>
    <property type="match status" value="1"/>
</dbReference>
<dbReference type="STRING" id="34508.A0A4U8UXA2"/>
<keyword evidence="1" id="KW-0040">ANK repeat</keyword>
<evidence type="ECO:0000313" key="2">
    <source>
        <dbReference type="EMBL" id="TMS38106.1"/>
    </source>
</evidence>
<organism evidence="2 3">
    <name type="scientific">Steinernema carpocapsae</name>
    <name type="common">Entomopathogenic nematode</name>
    <dbReference type="NCBI Taxonomy" id="34508"/>
    <lineage>
        <taxon>Eukaryota</taxon>
        <taxon>Metazoa</taxon>
        <taxon>Ecdysozoa</taxon>
        <taxon>Nematoda</taxon>
        <taxon>Chromadorea</taxon>
        <taxon>Rhabditida</taxon>
        <taxon>Tylenchina</taxon>
        <taxon>Panagrolaimomorpha</taxon>
        <taxon>Strongyloidoidea</taxon>
        <taxon>Steinernematidae</taxon>
        <taxon>Steinernema</taxon>
    </lineage>
</organism>
<dbReference type="Proteomes" id="UP000298663">
    <property type="component" value="Unassembled WGS sequence"/>
</dbReference>
<dbReference type="PANTHER" id="PTHR12349">
    <property type="entry name" value="ANKYRIN REPEAT AND LEM DOMAIN-CONTAINING PROTEIN 2"/>
    <property type="match status" value="1"/>
</dbReference>
<comment type="caution">
    <text evidence="2">The sequence shown here is derived from an EMBL/GenBank/DDBJ whole genome shotgun (WGS) entry which is preliminary data.</text>
</comment>
<dbReference type="EMBL" id="AZBU02000001">
    <property type="protein sequence ID" value="TMS38106.1"/>
    <property type="molecule type" value="Genomic_DNA"/>
</dbReference>
<evidence type="ECO:0000313" key="3">
    <source>
        <dbReference type="Proteomes" id="UP000298663"/>
    </source>
</evidence>
<dbReference type="PROSITE" id="PS50088">
    <property type="entry name" value="ANK_REPEAT"/>
    <property type="match status" value="1"/>
</dbReference>
<proteinExistence type="predicted"/>
<reference evidence="2 3" key="2">
    <citation type="journal article" date="2019" name="G3 (Bethesda)">
        <title>Hybrid Assembly of the Genome of the Entomopathogenic Nematode Steinernema carpocapsae Identifies the X-Chromosome.</title>
        <authorList>
            <person name="Serra L."/>
            <person name="Macchietto M."/>
            <person name="Macias-Munoz A."/>
            <person name="McGill C.J."/>
            <person name="Rodriguez I.M."/>
            <person name="Rodriguez B."/>
            <person name="Murad R."/>
            <person name="Mortazavi A."/>
        </authorList>
    </citation>
    <scope>NUCLEOTIDE SEQUENCE [LARGE SCALE GENOMIC DNA]</scope>
    <source>
        <strain evidence="2 3">ALL</strain>
    </source>
</reference>
<gene>
    <name evidence="2" type="ORF">L596_004903</name>
</gene>
<dbReference type="PROSITE" id="PS50297">
    <property type="entry name" value="ANK_REP_REGION"/>
    <property type="match status" value="1"/>
</dbReference>
<accession>A0A4U8UXA2</accession>
<dbReference type="Gene3D" id="1.25.40.20">
    <property type="entry name" value="Ankyrin repeat-containing domain"/>
    <property type="match status" value="1"/>
</dbReference>
<reference evidence="2 3" key="1">
    <citation type="journal article" date="2015" name="Genome Biol.">
        <title>Comparative genomics of Steinernema reveals deeply conserved gene regulatory networks.</title>
        <authorList>
            <person name="Dillman A.R."/>
            <person name="Macchietto M."/>
            <person name="Porter C.F."/>
            <person name="Rogers A."/>
            <person name="Williams B."/>
            <person name="Antoshechkin I."/>
            <person name="Lee M.M."/>
            <person name="Goodwin Z."/>
            <person name="Lu X."/>
            <person name="Lewis E.E."/>
            <person name="Goodrich-Blair H."/>
            <person name="Stock S.P."/>
            <person name="Adams B.J."/>
            <person name="Sternberg P.W."/>
            <person name="Mortazavi A."/>
        </authorList>
    </citation>
    <scope>NUCLEOTIDE SEQUENCE [LARGE SCALE GENOMIC DNA]</scope>
    <source>
        <strain evidence="2 3">ALL</strain>
    </source>
</reference>